<evidence type="ECO:0000313" key="1">
    <source>
        <dbReference type="EMBL" id="PTN10392.1"/>
    </source>
</evidence>
<protein>
    <submittedName>
        <fullName evidence="1">Uncharacterized protein DUF4783</fullName>
    </submittedName>
</protein>
<dbReference type="Proteomes" id="UP000243525">
    <property type="component" value="Unassembled WGS sequence"/>
</dbReference>
<proteinExistence type="predicted"/>
<dbReference type="OrthoDB" id="1524766at2"/>
<dbReference type="AlphaFoldDB" id="A0A2T5C666"/>
<dbReference type="InterPro" id="IPR031977">
    <property type="entry name" value="DUF4783"/>
</dbReference>
<gene>
    <name evidence="1" type="ORF">C8N47_10140</name>
</gene>
<comment type="caution">
    <text evidence="1">The sequence shown here is derived from an EMBL/GenBank/DDBJ whole genome shotgun (WGS) entry which is preliminary data.</text>
</comment>
<evidence type="ECO:0000313" key="2">
    <source>
        <dbReference type="Proteomes" id="UP000243525"/>
    </source>
</evidence>
<dbReference type="Pfam" id="PF16022">
    <property type="entry name" value="DUF4783"/>
    <property type="match status" value="1"/>
</dbReference>
<name>A0A2T5C666_9BACT</name>
<reference evidence="1 2" key="1">
    <citation type="submission" date="2018-04" db="EMBL/GenBank/DDBJ databases">
        <title>Genomic Encyclopedia of Archaeal and Bacterial Type Strains, Phase II (KMG-II): from individual species to whole genera.</title>
        <authorList>
            <person name="Goeker M."/>
        </authorList>
    </citation>
    <scope>NUCLEOTIDE SEQUENCE [LARGE SCALE GENOMIC DNA]</scope>
    <source>
        <strain evidence="1 2">DSM 28823</strain>
    </source>
</reference>
<keyword evidence="2" id="KW-1185">Reference proteome</keyword>
<accession>A0A2T5C666</accession>
<sequence>MLLLSDSLFEKIAVFRQGNDIYCNLIVLTAQIENSEEGMKLKIRKITLVVLAFVFSTMLGMAQIPDDLVLSFKTGNASTLSGYFNQNIELFILEQDDVYSRAQAQQIVSNFFAQNRPNGFSIIHQSGKEDSKFAIGKLSTSKGDYRVSFFVKNEGGKPVIHQLRIEKQ</sequence>
<organism evidence="1 2">
    <name type="scientific">Mangrovibacterium marinum</name>
    <dbReference type="NCBI Taxonomy" id="1639118"/>
    <lineage>
        <taxon>Bacteria</taxon>
        <taxon>Pseudomonadati</taxon>
        <taxon>Bacteroidota</taxon>
        <taxon>Bacteroidia</taxon>
        <taxon>Marinilabiliales</taxon>
        <taxon>Prolixibacteraceae</taxon>
        <taxon>Mangrovibacterium</taxon>
    </lineage>
</organism>
<dbReference type="EMBL" id="QAAD01000001">
    <property type="protein sequence ID" value="PTN10392.1"/>
    <property type="molecule type" value="Genomic_DNA"/>
</dbReference>
<dbReference type="Gene3D" id="3.10.450.50">
    <property type="match status" value="1"/>
</dbReference>